<evidence type="ECO:0000313" key="5">
    <source>
        <dbReference type="Proteomes" id="UP000078116"/>
    </source>
</evidence>
<evidence type="ECO:0000256" key="1">
    <source>
        <dbReference type="SAM" id="Phobius"/>
    </source>
</evidence>
<dbReference type="InterPro" id="IPR018705">
    <property type="entry name" value="DUF2134_membrane"/>
</dbReference>
<dbReference type="Proteomes" id="UP000078116">
    <property type="component" value="Unassembled WGS sequence"/>
</dbReference>
<dbReference type="AlphaFoldDB" id="A0A1A9N172"/>
<evidence type="ECO:0008006" key="6">
    <source>
        <dbReference type="Google" id="ProtNLM"/>
    </source>
</evidence>
<keyword evidence="1" id="KW-0472">Membrane</keyword>
<evidence type="ECO:0000313" key="4">
    <source>
        <dbReference type="EMBL" id="OAJ54573.1"/>
    </source>
</evidence>
<feature type="transmembrane region" description="Helical" evidence="1">
    <location>
        <begin position="20"/>
        <end position="41"/>
    </location>
</feature>
<sequence length="571" mass="56928">MRVRPVPGAPRQHGAVAVPAAIWLSIAIAALGAIDVGNVYFARRQLQRTADLAAMAGVQVIGSSGGCASATTAAQQNASANGFTAGANTTISTTCGRWDTSTSTYFGTSGNPLNAVQVQTTQMVPYFFLGPTRNITATATAFASNIDAFSLGTGIATINTQQSALLNAILGGLLGTSVSLSVGDTQSLATAHIKLEDLMVALGASTMQGLLGTTVSFQSLMLAMVSALQAGGDTINAAILQKVAVAIPGGQNVTVGDGGPSAPGLLALGLANPNAATTATINAFDALLVAAQIAQRSPDGTQGNAPVINVSAGLAGVAGISLQIIHPPVLAVGEGGTLPGGTYRTTARTAAINATVTLLPALPTLYLGVATISALSTPIVLNLNVAAGKADLTSVDCESTKAATNATIKVTPSIAGFCVGTDTNCDGPITVANISVPLFGNVASVQLNKLGPYLLTPGATPIVFNGSSGSFDATQSANSNAVGTDAAALTTPLLAALPTALQISVFGSYDLSALLTPILSLVTITLTPILQAVFSLLDTILVPTLSLLGVQVGTATVHNMSLTCGVSQLVN</sequence>
<dbReference type="STRING" id="1462993.A6V36_06700"/>
<keyword evidence="1" id="KW-0812">Transmembrane</keyword>
<evidence type="ECO:0000259" key="3">
    <source>
        <dbReference type="Pfam" id="PF13400"/>
    </source>
</evidence>
<feature type="domain" description="DUF2134" evidence="2">
    <location>
        <begin position="62"/>
        <end position="141"/>
    </location>
</feature>
<evidence type="ECO:0000259" key="2">
    <source>
        <dbReference type="Pfam" id="PF09977"/>
    </source>
</evidence>
<protein>
    <recommendedName>
        <fullName evidence="6">DUF2134 domain-containing protein</fullName>
    </recommendedName>
</protein>
<accession>A0A1A9N172</accession>
<dbReference type="EMBL" id="LXKA01000349">
    <property type="protein sequence ID" value="OAJ54573.1"/>
    <property type="molecule type" value="Genomic_DNA"/>
</dbReference>
<name>A0A1A9N172_9BURK</name>
<organism evidence="4 5">
    <name type="scientific">Paraburkholderia ginsengiterrae</name>
    <dbReference type="NCBI Taxonomy" id="1462993"/>
    <lineage>
        <taxon>Bacteria</taxon>
        <taxon>Pseudomonadati</taxon>
        <taxon>Pseudomonadota</taxon>
        <taxon>Betaproteobacteria</taxon>
        <taxon>Burkholderiales</taxon>
        <taxon>Burkholderiaceae</taxon>
        <taxon>Paraburkholderia</taxon>
    </lineage>
</organism>
<dbReference type="Pfam" id="PF09977">
    <property type="entry name" value="Tad_C"/>
    <property type="match status" value="1"/>
</dbReference>
<dbReference type="Pfam" id="PF13400">
    <property type="entry name" value="Tad"/>
    <property type="match status" value="1"/>
</dbReference>
<keyword evidence="1" id="KW-1133">Transmembrane helix</keyword>
<reference evidence="4 5" key="1">
    <citation type="submission" date="2016-04" db="EMBL/GenBank/DDBJ databases">
        <title>Reclassification of Paraburkholderia panaciterrae (Farh et al. 2015) Dobritsa &amp; Samadpour 2016 as a later homotypic synonym of Paraburkholderia ginsengiterrae (Farh et al. 2015) Dobritsa &amp; Samadpour 2016.</title>
        <authorList>
            <person name="Dobritsa A.P."/>
            <person name="Kutumbaka K."/>
            <person name="Samadpour M."/>
        </authorList>
    </citation>
    <scope>NUCLEOTIDE SEQUENCE [LARGE SCALE GENOMIC DNA]</scope>
    <source>
        <strain evidence="4 5">DCY85</strain>
    </source>
</reference>
<gene>
    <name evidence="4" type="ORF">A6V37_07075</name>
</gene>
<dbReference type="InterPro" id="IPR028087">
    <property type="entry name" value="Tad_N"/>
</dbReference>
<comment type="caution">
    <text evidence="4">The sequence shown here is derived from an EMBL/GenBank/DDBJ whole genome shotgun (WGS) entry which is preliminary data.</text>
</comment>
<feature type="domain" description="Putative Flp pilus-assembly TadG-like N-terminal" evidence="3">
    <location>
        <begin position="14"/>
        <end position="59"/>
    </location>
</feature>
<proteinExistence type="predicted"/>